<dbReference type="Pfam" id="PF25967">
    <property type="entry name" value="RND-MFP_C"/>
    <property type="match status" value="1"/>
</dbReference>
<dbReference type="GO" id="GO:0022857">
    <property type="term" value="F:transmembrane transporter activity"/>
    <property type="evidence" value="ECO:0007669"/>
    <property type="project" value="InterPro"/>
</dbReference>
<dbReference type="AlphaFoldDB" id="A0AAE3J2E2"/>
<keyword evidence="4" id="KW-0732">Signal</keyword>
<evidence type="ECO:0000259" key="7">
    <source>
        <dbReference type="Pfam" id="PF25944"/>
    </source>
</evidence>
<dbReference type="RefSeq" id="WP_263952807.1">
    <property type="nucleotide sequence ID" value="NZ_JAOYFC010000001.1"/>
</dbReference>
<dbReference type="PANTHER" id="PTHR30158">
    <property type="entry name" value="ACRA/E-RELATED COMPONENT OF DRUG EFFLUX TRANSPORTER"/>
    <property type="match status" value="1"/>
</dbReference>
<dbReference type="InterPro" id="IPR058627">
    <property type="entry name" value="MdtA-like_C"/>
</dbReference>
<comment type="subcellular location">
    <subcellularLocation>
        <location evidence="1">Cell envelope</location>
    </subcellularLocation>
</comment>
<reference evidence="9" key="1">
    <citation type="submission" date="2022-10" db="EMBL/GenBank/DDBJ databases">
        <authorList>
            <person name="Yue Y."/>
        </authorList>
    </citation>
    <scope>NUCLEOTIDE SEQUENCE</scope>
    <source>
        <strain evidence="9">Z654</strain>
    </source>
</reference>
<dbReference type="GO" id="GO:0046677">
    <property type="term" value="P:response to antibiotic"/>
    <property type="evidence" value="ECO:0007669"/>
    <property type="project" value="TreeGrafter"/>
</dbReference>
<keyword evidence="3" id="KW-0175">Coiled coil</keyword>
<feature type="domain" description="Multidrug resistance protein MdtA-like alpha-helical hairpin" evidence="5">
    <location>
        <begin position="104"/>
        <end position="173"/>
    </location>
</feature>
<evidence type="ECO:0000256" key="1">
    <source>
        <dbReference type="ARBA" id="ARBA00004196"/>
    </source>
</evidence>
<gene>
    <name evidence="9" type="ORF">OH136_05380</name>
</gene>
<dbReference type="Pfam" id="PF25917">
    <property type="entry name" value="BSH_RND"/>
    <property type="match status" value="1"/>
</dbReference>
<dbReference type="InterPro" id="IPR006143">
    <property type="entry name" value="RND_pump_MFP"/>
</dbReference>
<accession>A0AAE3J2E2</accession>
<comment type="caution">
    <text evidence="9">The sequence shown here is derived from an EMBL/GenBank/DDBJ whole genome shotgun (WGS) entry which is preliminary data.</text>
</comment>
<dbReference type="Pfam" id="PF25944">
    <property type="entry name" value="Beta-barrel_RND"/>
    <property type="match status" value="1"/>
</dbReference>
<dbReference type="Gene3D" id="2.40.50.100">
    <property type="match status" value="1"/>
</dbReference>
<dbReference type="InterPro" id="IPR058625">
    <property type="entry name" value="MdtA-like_BSH"/>
</dbReference>
<feature type="chain" id="PRO_5042240064" evidence="4">
    <location>
        <begin position="31"/>
        <end position="382"/>
    </location>
</feature>
<evidence type="ECO:0000256" key="2">
    <source>
        <dbReference type="ARBA" id="ARBA00009477"/>
    </source>
</evidence>
<dbReference type="GO" id="GO:0005886">
    <property type="term" value="C:plasma membrane"/>
    <property type="evidence" value="ECO:0007669"/>
    <property type="project" value="TreeGrafter"/>
</dbReference>
<dbReference type="InterPro" id="IPR058626">
    <property type="entry name" value="MdtA-like_b-barrel"/>
</dbReference>
<dbReference type="EMBL" id="JAOYFC010000001">
    <property type="protein sequence ID" value="MCV6823982.1"/>
    <property type="molecule type" value="Genomic_DNA"/>
</dbReference>
<evidence type="ECO:0000256" key="3">
    <source>
        <dbReference type="SAM" id="Coils"/>
    </source>
</evidence>
<feature type="coiled-coil region" evidence="3">
    <location>
        <begin position="101"/>
        <end position="131"/>
    </location>
</feature>
<feature type="domain" description="Multidrug resistance protein MdtA-like beta-barrel" evidence="7">
    <location>
        <begin position="209"/>
        <end position="298"/>
    </location>
</feature>
<dbReference type="Gene3D" id="2.40.420.20">
    <property type="match status" value="1"/>
</dbReference>
<dbReference type="Proteomes" id="UP001208041">
    <property type="component" value="Unassembled WGS sequence"/>
</dbReference>
<dbReference type="PANTHER" id="PTHR30158:SF3">
    <property type="entry name" value="MULTIDRUG EFFLUX PUMP SUBUNIT ACRA-RELATED"/>
    <property type="match status" value="1"/>
</dbReference>
<evidence type="ECO:0000259" key="6">
    <source>
        <dbReference type="Pfam" id="PF25917"/>
    </source>
</evidence>
<keyword evidence="10" id="KW-1185">Reference proteome</keyword>
<dbReference type="SUPFAM" id="SSF111369">
    <property type="entry name" value="HlyD-like secretion proteins"/>
    <property type="match status" value="1"/>
</dbReference>
<dbReference type="Gene3D" id="1.10.287.470">
    <property type="entry name" value="Helix hairpin bin"/>
    <property type="match status" value="1"/>
</dbReference>
<comment type="similarity">
    <text evidence="2">Belongs to the membrane fusion protein (MFP) (TC 8.A.1) family.</text>
</comment>
<name>A0AAE3J2E2_9RHOB</name>
<proteinExistence type="inferred from homology"/>
<feature type="domain" description="Multidrug resistance protein MdtA-like barrel-sandwich hybrid" evidence="6">
    <location>
        <begin position="64"/>
        <end position="195"/>
    </location>
</feature>
<evidence type="ECO:0000313" key="9">
    <source>
        <dbReference type="EMBL" id="MCV6823982.1"/>
    </source>
</evidence>
<sequence>MPRTLHPFATLSRAATVAAVFAFVASSSSAQEEPPAPKVGVAAAYTEEIRDEHEFIGRGEAVDKINIVTRVEGFVEEIHVEAGAFVKAGDVLFSIEKDNLAATLEARKADFERAEADLELARIELDRKQTLLDRDAGTVADRDIALANEKVAEANVASAQAAIRIAELNLSYTDIVAPFDGRIGRIEPSIGDLVSPSTGPLTSLVRQAPIYVTFSVSEKQLITVVDDDGMERGENDVPVGLPNVLLKLQNGRILEETGDITFIDNVIDPLTGTIALRAIFDNAERMIIDGGFVTVLLEAVEPESQLLIPMASVQRDQRGPFVLVVTDQSLVEQRYVTLGRQIGAAIIVEDGMREGEVVIIEGLQRVRPGAPVEAVLAASPEE</sequence>
<evidence type="ECO:0000259" key="5">
    <source>
        <dbReference type="Pfam" id="PF25876"/>
    </source>
</evidence>
<feature type="signal peptide" evidence="4">
    <location>
        <begin position="1"/>
        <end position="30"/>
    </location>
</feature>
<dbReference type="Pfam" id="PF25876">
    <property type="entry name" value="HH_MFP_RND"/>
    <property type="match status" value="1"/>
</dbReference>
<dbReference type="NCBIfam" id="TIGR01730">
    <property type="entry name" value="RND_mfp"/>
    <property type="match status" value="1"/>
</dbReference>
<dbReference type="Gene3D" id="2.40.30.170">
    <property type="match status" value="1"/>
</dbReference>
<evidence type="ECO:0000256" key="4">
    <source>
        <dbReference type="SAM" id="SignalP"/>
    </source>
</evidence>
<dbReference type="GO" id="GO:0030313">
    <property type="term" value="C:cell envelope"/>
    <property type="evidence" value="ECO:0007669"/>
    <property type="project" value="UniProtKB-SubCell"/>
</dbReference>
<feature type="domain" description="Multidrug resistance protein MdtA-like C-terminal permuted SH3" evidence="8">
    <location>
        <begin position="306"/>
        <end position="365"/>
    </location>
</feature>
<organism evidence="9 10">
    <name type="scientific">Halocynthiibacter halioticoli</name>
    <dbReference type="NCBI Taxonomy" id="2986804"/>
    <lineage>
        <taxon>Bacteria</taxon>
        <taxon>Pseudomonadati</taxon>
        <taxon>Pseudomonadota</taxon>
        <taxon>Alphaproteobacteria</taxon>
        <taxon>Rhodobacterales</taxon>
        <taxon>Paracoccaceae</taxon>
        <taxon>Halocynthiibacter</taxon>
    </lineage>
</organism>
<evidence type="ECO:0000259" key="8">
    <source>
        <dbReference type="Pfam" id="PF25967"/>
    </source>
</evidence>
<dbReference type="InterPro" id="IPR058624">
    <property type="entry name" value="MdtA-like_HH"/>
</dbReference>
<protein>
    <submittedName>
        <fullName evidence="9">Efflux RND transporter periplasmic adaptor subunit</fullName>
    </submittedName>
</protein>
<evidence type="ECO:0000313" key="10">
    <source>
        <dbReference type="Proteomes" id="UP001208041"/>
    </source>
</evidence>